<feature type="transmembrane region" description="Helical" evidence="4">
    <location>
        <begin position="248"/>
        <end position="272"/>
    </location>
</feature>
<accession>A0A1H0DF51</accession>
<dbReference type="InterPro" id="IPR011066">
    <property type="entry name" value="MscS_channel_C_sf"/>
</dbReference>
<gene>
    <name evidence="7" type="ORF">SAMN04487951_10792</name>
</gene>
<feature type="compositionally biased region" description="Basic and acidic residues" evidence="3">
    <location>
        <begin position="584"/>
        <end position="593"/>
    </location>
</feature>
<evidence type="ECO:0000256" key="3">
    <source>
        <dbReference type="SAM" id="MobiDB-lite"/>
    </source>
</evidence>
<dbReference type="GO" id="GO:0008381">
    <property type="term" value="F:mechanosensitive monoatomic ion channel activity"/>
    <property type="evidence" value="ECO:0007669"/>
    <property type="project" value="UniProtKB-ARBA"/>
</dbReference>
<evidence type="ECO:0000313" key="8">
    <source>
        <dbReference type="Proteomes" id="UP000199677"/>
    </source>
</evidence>
<keyword evidence="4" id="KW-0812">Transmembrane</keyword>
<dbReference type="Gene3D" id="1.10.287.1260">
    <property type="match status" value="1"/>
</dbReference>
<dbReference type="RefSeq" id="WP_089705710.1">
    <property type="nucleotide sequence ID" value="NZ_FNII01000007.1"/>
</dbReference>
<proteinExistence type="predicted"/>
<name>A0A1H0DF51_9GAMM</name>
<dbReference type="GO" id="GO:0005886">
    <property type="term" value="C:plasma membrane"/>
    <property type="evidence" value="ECO:0007669"/>
    <property type="project" value="UniProtKB-SubCell"/>
</dbReference>
<sequence>MKANTAWPVWLVLFVAFTFSSLCTAQTQEEEGGGENRQWFSVDSINAGLGEAPEEVSRLTPREAIRSFVKLTEQEEYEAAAHVLNLAEFSEQEQREQGAELARQMAEVLKRGKWLSVSDLPGREDAMIVDASGQNPRAGEVRRSVELATLRTRGDTYAIRLGRYRVGEEEPAWLIMPISVTYIPMLYERFGPSMLENYIPERFQSSFGLLRIWEWIAIPVFLLLNVFFGWVVYRFIGLLATLAPSGGVSIFAGQIGVPTALVVVSLVTQALLGYVVSFSAVATTTFRVVLISILAWGIGTIALRLVDTLMLGMTRRLVGGIDDTDSKDDRKLLTTLYALRRIIILVTVTGVSVYILGQIQLFETLGMSLLASASVLAVLVGVAGQAVLGNILSSFQLSLAKPIRIGDLVIFEEEWCYVEGIFYTFIRLRVWDDRRLIVPVTYFVTRPFDNLSVKGTKMYRSVTLTLHLSADIELIREKFLEVAKEEDDIIEHHKLLCYVTSQTGATQTVTCYLMTSDPMSGWTAEMHVREKLMAFIRDHHPDWWPRDVVVISHRDIARGEGQTQRSINAPNDASSEEVSDTEAPGDRDQSEST</sequence>
<feature type="signal peptide" evidence="5">
    <location>
        <begin position="1"/>
        <end position="25"/>
    </location>
</feature>
<evidence type="ECO:0000256" key="2">
    <source>
        <dbReference type="ARBA" id="ARBA00022475"/>
    </source>
</evidence>
<keyword evidence="5" id="KW-0732">Signal</keyword>
<feature type="chain" id="PRO_5011524038" evidence="5">
    <location>
        <begin position="26"/>
        <end position="593"/>
    </location>
</feature>
<dbReference type="EMBL" id="FNII01000007">
    <property type="protein sequence ID" value="SDN68621.1"/>
    <property type="molecule type" value="Genomic_DNA"/>
</dbReference>
<dbReference type="Pfam" id="PF00924">
    <property type="entry name" value="MS_channel_2nd"/>
    <property type="match status" value="1"/>
</dbReference>
<keyword evidence="4" id="KW-1133">Transmembrane helix</keyword>
<feature type="compositionally biased region" description="Polar residues" evidence="3">
    <location>
        <begin position="561"/>
        <end position="573"/>
    </location>
</feature>
<evidence type="ECO:0000256" key="5">
    <source>
        <dbReference type="SAM" id="SignalP"/>
    </source>
</evidence>
<evidence type="ECO:0000313" key="7">
    <source>
        <dbReference type="EMBL" id="SDN68621.1"/>
    </source>
</evidence>
<evidence type="ECO:0000259" key="6">
    <source>
        <dbReference type="Pfam" id="PF00924"/>
    </source>
</evidence>
<feature type="domain" description="Mechanosensitive ion channel MscS" evidence="6">
    <location>
        <begin position="387"/>
        <end position="452"/>
    </location>
</feature>
<dbReference type="OrthoDB" id="9792218at2"/>
<feature type="transmembrane region" description="Helical" evidence="4">
    <location>
        <begin position="369"/>
        <end position="392"/>
    </location>
</feature>
<protein>
    <submittedName>
        <fullName evidence="7">Small-conductance mechanosensitive channel</fullName>
    </submittedName>
</protein>
<dbReference type="SUPFAM" id="SSF82689">
    <property type="entry name" value="Mechanosensitive channel protein MscS (YggB), C-terminal domain"/>
    <property type="match status" value="1"/>
</dbReference>
<dbReference type="SUPFAM" id="SSF50182">
    <property type="entry name" value="Sm-like ribonucleoproteins"/>
    <property type="match status" value="1"/>
</dbReference>
<reference evidence="8" key="1">
    <citation type="submission" date="2016-10" db="EMBL/GenBank/DDBJ databases">
        <authorList>
            <person name="Varghese N."/>
            <person name="Submissions S."/>
        </authorList>
    </citation>
    <scope>NUCLEOTIDE SEQUENCE [LARGE SCALE GENOMIC DNA]</scope>
    <source>
        <strain evidence="8">CGMCC 1.6494</strain>
    </source>
</reference>
<dbReference type="Proteomes" id="UP000199677">
    <property type="component" value="Unassembled WGS sequence"/>
</dbReference>
<comment type="subcellular location">
    <subcellularLocation>
        <location evidence="1">Cell membrane</location>
        <topology evidence="1">Multi-pass membrane protein</topology>
    </subcellularLocation>
</comment>
<dbReference type="AlphaFoldDB" id="A0A1H0DF51"/>
<feature type="transmembrane region" description="Helical" evidence="4">
    <location>
        <begin position="212"/>
        <end position="236"/>
    </location>
</feature>
<keyword evidence="8" id="KW-1185">Reference proteome</keyword>
<dbReference type="InterPro" id="IPR006685">
    <property type="entry name" value="MscS_channel_2nd"/>
</dbReference>
<organism evidence="7 8">
    <name type="scientific">Vreelandella arcis</name>
    <dbReference type="NCBI Taxonomy" id="416873"/>
    <lineage>
        <taxon>Bacteria</taxon>
        <taxon>Pseudomonadati</taxon>
        <taxon>Pseudomonadota</taxon>
        <taxon>Gammaproteobacteria</taxon>
        <taxon>Oceanospirillales</taxon>
        <taxon>Halomonadaceae</taxon>
        <taxon>Vreelandella</taxon>
    </lineage>
</organism>
<dbReference type="InterPro" id="IPR010920">
    <property type="entry name" value="LSM_dom_sf"/>
</dbReference>
<feature type="transmembrane region" description="Helical" evidence="4">
    <location>
        <begin position="284"/>
        <end position="306"/>
    </location>
</feature>
<evidence type="ECO:0000256" key="1">
    <source>
        <dbReference type="ARBA" id="ARBA00004651"/>
    </source>
</evidence>
<evidence type="ECO:0000256" key="4">
    <source>
        <dbReference type="SAM" id="Phobius"/>
    </source>
</evidence>
<dbReference type="STRING" id="416873.SAMN04487951_10792"/>
<dbReference type="PANTHER" id="PTHR30566:SF25">
    <property type="entry name" value="INNER MEMBRANE PROTEIN"/>
    <property type="match status" value="1"/>
</dbReference>
<keyword evidence="4" id="KW-0472">Membrane</keyword>
<dbReference type="PANTHER" id="PTHR30566">
    <property type="entry name" value="YNAI-RELATED MECHANOSENSITIVE ION CHANNEL"/>
    <property type="match status" value="1"/>
</dbReference>
<feature type="region of interest" description="Disordered" evidence="3">
    <location>
        <begin position="559"/>
        <end position="593"/>
    </location>
</feature>
<keyword evidence="2" id="KW-1003">Cell membrane</keyword>
<feature type="transmembrane region" description="Helical" evidence="4">
    <location>
        <begin position="338"/>
        <end position="357"/>
    </location>
</feature>